<dbReference type="GeneID" id="30028204"/>
<dbReference type="RefSeq" id="XP_018711428.1">
    <property type="nucleotide sequence ID" value="XM_018855228.1"/>
</dbReference>
<name>A0A1A0HAL4_9ASCO</name>
<sequence length="224" mass="25233">MLAKKKANFIAYILFLSYAFAITVLGIRDVPERIVHTRTNPTTAKNDNVGSTASASSLHLMGVVPETRVKLKTDYIKEFLAFLSLNSFRTLAEPEKAPLKTKFTNLERILSDDTDLRTWTRFIVEDDRDEDFTPPMESSGAESIDLHIDDFIDYLVEHRGFSANDLQFLHDNNFDSDYDGIDDVLTTIKSKSAANDDSMSFLPSSGSVVPIKYLWVLPLIICLV</sequence>
<keyword evidence="2" id="KW-1185">Reference proteome</keyword>
<dbReference type="Proteomes" id="UP000092555">
    <property type="component" value="Unassembled WGS sequence"/>
</dbReference>
<organism evidence="1 2">
    <name type="scientific">Metschnikowia bicuspidata var. bicuspidata NRRL YB-4993</name>
    <dbReference type="NCBI Taxonomy" id="869754"/>
    <lineage>
        <taxon>Eukaryota</taxon>
        <taxon>Fungi</taxon>
        <taxon>Dikarya</taxon>
        <taxon>Ascomycota</taxon>
        <taxon>Saccharomycotina</taxon>
        <taxon>Pichiomycetes</taxon>
        <taxon>Metschnikowiaceae</taxon>
        <taxon>Metschnikowia</taxon>
    </lineage>
</organism>
<evidence type="ECO:0000313" key="1">
    <source>
        <dbReference type="EMBL" id="OBA20918.1"/>
    </source>
</evidence>
<dbReference type="EMBL" id="LXTC01000003">
    <property type="protein sequence ID" value="OBA20918.1"/>
    <property type="molecule type" value="Genomic_DNA"/>
</dbReference>
<protein>
    <submittedName>
        <fullName evidence="1">Uncharacterized protein</fullName>
    </submittedName>
</protein>
<proteinExistence type="predicted"/>
<gene>
    <name evidence="1" type="ORF">METBIDRAFT_229507</name>
</gene>
<evidence type="ECO:0000313" key="2">
    <source>
        <dbReference type="Proteomes" id="UP000092555"/>
    </source>
</evidence>
<dbReference type="OrthoDB" id="4087050at2759"/>
<dbReference type="AlphaFoldDB" id="A0A1A0HAL4"/>
<comment type="caution">
    <text evidence="1">The sequence shown here is derived from an EMBL/GenBank/DDBJ whole genome shotgun (WGS) entry which is preliminary data.</text>
</comment>
<reference evidence="1 2" key="1">
    <citation type="submission" date="2016-05" db="EMBL/GenBank/DDBJ databases">
        <title>Comparative genomics of biotechnologically important yeasts.</title>
        <authorList>
            <consortium name="DOE Joint Genome Institute"/>
            <person name="Riley R."/>
            <person name="Haridas S."/>
            <person name="Wolfe K.H."/>
            <person name="Lopes M.R."/>
            <person name="Hittinger C.T."/>
            <person name="Goker M."/>
            <person name="Salamov A."/>
            <person name="Wisecaver J."/>
            <person name="Long T.M."/>
            <person name="Aerts A.L."/>
            <person name="Barry K."/>
            <person name="Choi C."/>
            <person name="Clum A."/>
            <person name="Coughlan A.Y."/>
            <person name="Deshpande S."/>
            <person name="Douglass A.P."/>
            <person name="Hanson S.J."/>
            <person name="Klenk H.-P."/>
            <person name="LaButti K."/>
            <person name="Lapidus A."/>
            <person name="Lindquist E."/>
            <person name="Lipzen A."/>
            <person name="Meier-kolthoff J.P."/>
            <person name="Ohm R.A."/>
            <person name="Otillar R.P."/>
            <person name="Pangilinan J."/>
            <person name="Peng Y."/>
            <person name="Rokas A."/>
            <person name="Rosa C.A."/>
            <person name="Scheuner C."/>
            <person name="Sibirny A.A."/>
            <person name="Slot J.C."/>
            <person name="Stielow J.B."/>
            <person name="Sun H."/>
            <person name="Kurtzman C.P."/>
            <person name="Blackwell M."/>
            <person name="Grigoriev I.V."/>
            <person name="Jeffries T.W."/>
        </authorList>
    </citation>
    <scope>NUCLEOTIDE SEQUENCE [LARGE SCALE GENOMIC DNA]</scope>
    <source>
        <strain evidence="1 2">NRRL YB-4993</strain>
    </source>
</reference>
<accession>A0A1A0HAL4</accession>